<gene>
    <name evidence="11" type="ORF">CAPTEDRAFT_195770</name>
</gene>
<dbReference type="PRINTS" id="PR00237">
    <property type="entry name" value="GPCRRHODOPSN"/>
</dbReference>
<dbReference type="EMBL" id="AMQN01032328">
    <property type="status" value="NOT_ANNOTATED_CDS"/>
    <property type="molecule type" value="Genomic_DNA"/>
</dbReference>
<reference evidence="11 13" key="2">
    <citation type="journal article" date="2013" name="Nature">
        <title>Insights into bilaterian evolution from three spiralian genomes.</title>
        <authorList>
            <person name="Simakov O."/>
            <person name="Marletaz F."/>
            <person name="Cho S.J."/>
            <person name="Edsinger-Gonzales E."/>
            <person name="Havlak P."/>
            <person name="Hellsten U."/>
            <person name="Kuo D.H."/>
            <person name="Larsson T."/>
            <person name="Lv J."/>
            <person name="Arendt D."/>
            <person name="Savage R."/>
            <person name="Osoegawa K."/>
            <person name="de Jong P."/>
            <person name="Grimwood J."/>
            <person name="Chapman J.A."/>
            <person name="Shapiro H."/>
            <person name="Aerts A."/>
            <person name="Otillar R.P."/>
            <person name="Terry A.Y."/>
            <person name="Boore J.L."/>
            <person name="Grigoriev I.V."/>
            <person name="Lindberg D.R."/>
            <person name="Seaver E.C."/>
            <person name="Weisblat D.A."/>
            <person name="Putnam N.H."/>
            <person name="Rokhsar D.S."/>
        </authorList>
    </citation>
    <scope>NUCLEOTIDE SEQUENCE</scope>
    <source>
        <strain evidence="11 13">I ESC-2004</strain>
    </source>
</reference>
<comment type="subcellular location">
    <subcellularLocation>
        <location evidence="1">Cell membrane</location>
        <topology evidence="1">Multi-pass membrane protein</topology>
    </subcellularLocation>
</comment>
<name>R7T873_CAPTE</name>
<organism evidence="11">
    <name type="scientific">Capitella teleta</name>
    <name type="common">Polychaete worm</name>
    <dbReference type="NCBI Taxonomy" id="283909"/>
    <lineage>
        <taxon>Eukaryota</taxon>
        <taxon>Metazoa</taxon>
        <taxon>Spiralia</taxon>
        <taxon>Lophotrochozoa</taxon>
        <taxon>Annelida</taxon>
        <taxon>Polychaeta</taxon>
        <taxon>Sedentaria</taxon>
        <taxon>Scolecida</taxon>
        <taxon>Capitellidae</taxon>
        <taxon>Capitella</taxon>
    </lineage>
</organism>
<dbReference type="HOGENOM" id="CLU_1149632_0_0_1"/>
<evidence type="ECO:0000256" key="1">
    <source>
        <dbReference type="ARBA" id="ARBA00004651"/>
    </source>
</evidence>
<protein>
    <recommendedName>
        <fullName evidence="10">G-protein coupled receptors family 1 profile domain-containing protein</fullName>
    </recommendedName>
</protein>
<dbReference type="OMA" id="PRRRSCM"/>
<feature type="transmembrane region" description="Helical" evidence="9">
    <location>
        <begin position="139"/>
        <end position="163"/>
    </location>
</feature>
<dbReference type="OrthoDB" id="5989616at2759"/>
<reference evidence="13" key="1">
    <citation type="submission" date="2012-12" db="EMBL/GenBank/DDBJ databases">
        <authorList>
            <person name="Hellsten U."/>
            <person name="Grimwood J."/>
            <person name="Chapman J.A."/>
            <person name="Shapiro H."/>
            <person name="Aerts A."/>
            <person name="Otillar R.P."/>
            <person name="Terry A.Y."/>
            <person name="Boore J.L."/>
            <person name="Simakov O."/>
            <person name="Marletaz F."/>
            <person name="Cho S.-J."/>
            <person name="Edsinger-Gonzales E."/>
            <person name="Havlak P."/>
            <person name="Kuo D.-H."/>
            <person name="Larsson T."/>
            <person name="Lv J."/>
            <person name="Arendt D."/>
            <person name="Savage R."/>
            <person name="Osoegawa K."/>
            <person name="de Jong P."/>
            <person name="Lindberg D.R."/>
            <person name="Seaver E.C."/>
            <person name="Weisblat D.A."/>
            <person name="Putnam N.H."/>
            <person name="Grigoriev I.V."/>
            <person name="Rokhsar D.S."/>
        </authorList>
    </citation>
    <scope>NUCLEOTIDE SEQUENCE</scope>
    <source>
        <strain evidence="13">I ESC-2004</strain>
    </source>
</reference>
<dbReference type="EMBL" id="KB311160">
    <property type="protein sequence ID" value="ELT89810.1"/>
    <property type="molecule type" value="Genomic_DNA"/>
</dbReference>
<keyword evidence="3 9" id="KW-0812">Transmembrane</keyword>
<accession>R7T873</accession>
<feature type="transmembrane region" description="Helical" evidence="9">
    <location>
        <begin position="66"/>
        <end position="87"/>
    </location>
</feature>
<evidence type="ECO:0000313" key="13">
    <source>
        <dbReference type="Proteomes" id="UP000014760"/>
    </source>
</evidence>
<feature type="non-terminal residue" evidence="11">
    <location>
        <position position="242"/>
    </location>
</feature>
<evidence type="ECO:0000256" key="6">
    <source>
        <dbReference type="ARBA" id="ARBA00023136"/>
    </source>
</evidence>
<proteinExistence type="predicted"/>
<keyword evidence="2" id="KW-1003">Cell membrane</keyword>
<dbReference type="InterPro" id="IPR050569">
    <property type="entry name" value="TAAR"/>
</dbReference>
<dbReference type="PROSITE" id="PS50262">
    <property type="entry name" value="G_PROTEIN_RECEP_F1_2"/>
    <property type="match status" value="1"/>
</dbReference>
<keyword evidence="13" id="KW-1185">Reference proteome</keyword>
<dbReference type="Gene3D" id="1.20.1070.10">
    <property type="entry name" value="Rhodopsin 7-helix transmembrane proteins"/>
    <property type="match status" value="1"/>
</dbReference>
<keyword evidence="7" id="KW-0675">Receptor</keyword>
<feature type="transmembrane region" description="Helical" evidence="9">
    <location>
        <begin position="183"/>
        <end position="205"/>
    </location>
</feature>
<reference evidence="12" key="3">
    <citation type="submission" date="2015-06" db="UniProtKB">
        <authorList>
            <consortium name="EnsemblMetazoa"/>
        </authorList>
    </citation>
    <scope>IDENTIFICATION</scope>
</reference>
<evidence type="ECO:0000313" key="12">
    <source>
        <dbReference type="EnsemblMetazoa" id="CapteP195770"/>
    </source>
</evidence>
<feature type="domain" description="G-protein coupled receptors family 1 profile" evidence="10">
    <location>
        <begin position="45"/>
        <end position="242"/>
    </location>
</feature>
<evidence type="ECO:0000256" key="3">
    <source>
        <dbReference type="ARBA" id="ARBA00022692"/>
    </source>
</evidence>
<dbReference type="PANTHER" id="PTHR24249">
    <property type="entry name" value="HISTAMINE RECEPTOR-RELATED G-PROTEIN COUPLED RECEPTOR"/>
    <property type="match status" value="1"/>
</dbReference>
<evidence type="ECO:0000256" key="8">
    <source>
        <dbReference type="ARBA" id="ARBA00023224"/>
    </source>
</evidence>
<evidence type="ECO:0000256" key="2">
    <source>
        <dbReference type="ARBA" id="ARBA00022475"/>
    </source>
</evidence>
<dbReference type="GO" id="GO:0005886">
    <property type="term" value="C:plasma membrane"/>
    <property type="evidence" value="ECO:0007669"/>
    <property type="project" value="UniProtKB-SubCell"/>
</dbReference>
<feature type="transmembrane region" description="Helical" evidence="9">
    <location>
        <begin position="107"/>
        <end position="127"/>
    </location>
</feature>
<dbReference type="Proteomes" id="UP000014760">
    <property type="component" value="Unassembled WGS sequence"/>
</dbReference>
<evidence type="ECO:0000256" key="9">
    <source>
        <dbReference type="SAM" id="Phobius"/>
    </source>
</evidence>
<dbReference type="GO" id="GO:0004930">
    <property type="term" value="F:G protein-coupled receptor activity"/>
    <property type="evidence" value="ECO:0007669"/>
    <property type="project" value="UniProtKB-KW"/>
</dbReference>
<dbReference type="Pfam" id="PF00001">
    <property type="entry name" value="7tm_1"/>
    <property type="match status" value="1"/>
</dbReference>
<dbReference type="STRING" id="283909.R7T873"/>
<sequence>MIEDTTYLPSTLTRPSFTSGSSPNSDATLVCQISIILMCGFVTAANVIILLAVYFNRKLRTKANHLVISLAVVDLIVGITSGISQGLDFLSDDLNDNGYYAAAKNAVQFFSEAAMFCSSFHLLVIGGDRFVAIWAPLRYASIVTVRVTMVAVSSVWAASLAIATGLRVTFSYRQRTTKSQIFLTTYSGTLLLLIVLYGHMGYIAFVQRIKIAAQNTAATKNSDSKDDSTSSRKATRMVTVVI</sequence>
<keyword evidence="8" id="KW-0807">Transducer</keyword>
<feature type="transmembrane region" description="Helical" evidence="9">
    <location>
        <begin position="27"/>
        <end position="54"/>
    </location>
</feature>
<dbReference type="InterPro" id="IPR000276">
    <property type="entry name" value="GPCR_Rhodpsn"/>
</dbReference>
<evidence type="ECO:0000313" key="11">
    <source>
        <dbReference type="EMBL" id="ELT89810.1"/>
    </source>
</evidence>
<keyword evidence="5" id="KW-0297">G-protein coupled receptor</keyword>
<evidence type="ECO:0000256" key="7">
    <source>
        <dbReference type="ARBA" id="ARBA00023170"/>
    </source>
</evidence>
<keyword evidence="6 9" id="KW-0472">Membrane</keyword>
<evidence type="ECO:0000256" key="4">
    <source>
        <dbReference type="ARBA" id="ARBA00022989"/>
    </source>
</evidence>
<keyword evidence="4 9" id="KW-1133">Transmembrane helix</keyword>
<evidence type="ECO:0000256" key="5">
    <source>
        <dbReference type="ARBA" id="ARBA00023040"/>
    </source>
</evidence>
<dbReference type="CDD" id="cd00637">
    <property type="entry name" value="7tm_classA_rhodopsin-like"/>
    <property type="match status" value="1"/>
</dbReference>
<dbReference type="AlphaFoldDB" id="R7T873"/>
<dbReference type="InterPro" id="IPR017452">
    <property type="entry name" value="GPCR_Rhodpsn_7TM"/>
</dbReference>
<evidence type="ECO:0000259" key="10">
    <source>
        <dbReference type="PROSITE" id="PS50262"/>
    </source>
</evidence>
<dbReference type="EnsemblMetazoa" id="CapteT195770">
    <property type="protein sequence ID" value="CapteP195770"/>
    <property type="gene ID" value="CapteG195770"/>
</dbReference>
<dbReference type="PANTHER" id="PTHR24249:SF372">
    <property type="entry name" value="G-PROTEIN COUPLED RECEPTORS FAMILY 1 PROFILE DOMAIN-CONTAINING PROTEIN"/>
    <property type="match status" value="1"/>
</dbReference>
<dbReference type="SUPFAM" id="SSF81321">
    <property type="entry name" value="Family A G protein-coupled receptor-like"/>
    <property type="match status" value="1"/>
</dbReference>